<keyword evidence="7" id="KW-1185">Reference proteome</keyword>
<evidence type="ECO:0000313" key="7">
    <source>
        <dbReference type="Proteomes" id="UP000095463"/>
    </source>
</evidence>
<dbReference type="Pfam" id="PF00126">
    <property type="entry name" value="HTH_1"/>
    <property type="match status" value="1"/>
</dbReference>
<organism evidence="6 7">
    <name type="scientific">Devosia insulae DS-56</name>
    <dbReference type="NCBI Taxonomy" id="1116389"/>
    <lineage>
        <taxon>Bacteria</taxon>
        <taxon>Pseudomonadati</taxon>
        <taxon>Pseudomonadota</taxon>
        <taxon>Alphaproteobacteria</taxon>
        <taxon>Hyphomicrobiales</taxon>
        <taxon>Devosiaceae</taxon>
        <taxon>Devosia</taxon>
    </lineage>
</organism>
<dbReference type="PROSITE" id="PS50931">
    <property type="entry name" value="HTH_LYSR"/>
    <property type="match status" value="1"/>
</dbReference>
<evidence type="ECO:0000256" key="2">
    <source>
        <dbReference type="ARBA" id="ARBA00023015"/>
    </source>
</evidence>
<dbReference type="Proteomes" id="UP000095463">
    <property type="component" value="Unassembled WGS sequence"/>
</dbReference>
<keyword evidence="3" id="KW-0238">DNA-binding</keyword>
<dbReference type="InterPro" id="IPR036388">
    <property type="entry name" value="WH-like_DNA-bd_sf"/>
</dbReference>
<evidence type="ECO:0000256" key="4">
    <source>
        <dbReference type="ARBA" id="ARBA00023163"/>
    </source>
</evidence>
<gene>
    <name evidence="6" type="ORF">VW23_021955</name>
</gene>
<accession>A0A1E5XP28</accession>
<dbReference type="InterPro" id="IPR005119">
    <property type="entry name" value="LysR_subst-bd"/>
</dbReference>
<dbReference type="Gene3D" id="3.40.190.290">
    <property type="match status" value="1"/>
</dbReference>
<dbReference type="CDD" id="cd05466">
    <property type="entry name" value="PBP2_LTTR_substrate"/>
    <property type="match status" value="1"/>
</dbReference>
<dbReference type="SUPFAM" id="SSF53850">
    <property type="entry name" value="Periplasmic binding protein-like II"/>
    <property type="match status" value="1"/>
</dbReference>
<dbReference type="GO" id="GO:0003700">
    <property type="term" value="F:DNA-binding transcription factor activity"/>
    <property type="evidence" value="ECO:0007669"/>
    <property type="project" value="InterPro"/>
</dbReference>
<proteinExistence type="inferred from homology"/>
<comment type="similarity">
    <text evidence="1">Belongs to the LysR transcriptional regulatory family.</text>
</comment>
<comment type="caution">
    <text evidence="6">The sequence shown here is derived from an EMBL/GenBank/DDBJ whole genome shotgun (WGS) entry which is preliminary data.</text>
</comment>
<keyword evidence="2" id="KW-0805">Transcription regulation</keyword>
<dbReference type="AlphaFoldDB" id="A0A1E5XP28"/>
<feature type="domain" description="HTH lysR-type" evidence="5">
    <location>
        <begin position="1"/>
        <end position="53"/>
    </location>
</feature>
<evidence type="ECO:0000256" key="3">
    <source>
        <dbReference type="ARBA" id="ARBA00023125"/>
    </source>
</evidence>
<dbReference type="Pfam" id="PF03466">
    <property type="entry name" value="LysR_substrate"/>
    <property type="match status" value="1"/>
</dbReference>
<dbReference type="PANTHER" id="PTHR30126:SF91">
    <property type="entry name" value="LYSR FAMILY TRANSCRIPTIONAL REGULATOR"/>
    <property type="match status" value="1"/>
</dbReference>
<keyword evidence="4" id="KW-0804">Transcription</keyword>
<dbReference type="FunFam" id="1.10.10.10:FF:000001">
    <property type="entry name" value="LysR family transcriptional regulator"/>
    <property type="match status" value="1"/>
</dbReference>
<dbReference type="EMBL" id="LAJE02000218">
    <property type="protein sequence ID" value="OEO30319.1"/>
    <property type="molecule type" value="Genomic_DNA"/>
</dbReference>
<dbReference type="GO" id="GO:0000976">
    <property type="term" value="F:transcription cis-regulatory region binding"/>
    <property type="evidence" value="ECO:0007669"/>
    <property type="project" value="TreeGrafter"/>
</dbReference>
<protein>
    <submittedName>
        <fullName evidence="6">Transcriptional regulator</fullName>
    </submittedName>
</protein>
<dbReference type="Gene3D" id="1.10.10.10">
    <property type="entry name" value="Winged helix-like DNA-binding domain superfamily/Winged helix DNA-binding domain"/>
    <property type="match status" value="1"/>
</dbReference>
<feature type="non-terminal residue" evidence="6">
    <location>
        <position position="276"/>
    </location>
</feature>
<evidence type="ECO:0000256" key="1">
    <source>
        <dbReference type="ARBA" id="ARBA00009437"/>
    </source>
</evidence>
<dbReference type="PRINTS" id="PR00039">
    <property type="entry name" value="HTHLYSR"/>
</dbReference>
<reference evidence="6 7" key="1">
    <citation type="journal article" date="2015" name="Genome Announc.">
        <title>Genome Assemblies of Three Soil-Associated Devosia species: D. insulae, D. limi, and D. soli.</title>
        <authorList>
            <person name="Hassan Y.I."/>
            <person name="Lepp D."/>
            <person name="Zhou T."/>
        </authorList>
    </citation>
    <scope>NUCLEOTIDE SEQUENCE [LARGE SCALE GENOMIC DNA]</scope>
    <source>
        <strain evidence="6 7">DS-56</strain>
    </source>
</reference>
<sequence>MEAFAAAAALGSFSAAARQLHKSQSTISTAIANLEADLDLTLFDRSSRLPVLTAAGRRVLAHVQEILAAGDRLEALSLRLSDKVEPRLTIVLSDTYGQSDHLELMQEFERRYRDIELECLIAEGADVIDLLQAGRAHLAVTAAAPSYPSGIAAARMAEPTRMGVFVARAHPLATVGSPSAEQLAATRQIYLNSYVGGGTRPLGLAWSAPSYLMLLELTQQGFGWAELPDWLVRQYAGDTLVELTPRGWPRLLPVDALWSRSNPPGPAGQWLLDGLL</sequence>
<evidence type="ECO:0000313" key="6">
    <source>
        <dbReference type="EMBL" id="OEO30319.1"/>
    </source>
</evidence>
<dbReference type="InterPro" id="IPR000847">
    <property type="entry name" value="LysR_HTH_N"/>
</dbReference>
<name>A0A1E5XP28_9HYPH</name>
<evidence type="ECO:0000259" key="5">
    <source>
        <dbReference type="PROSITE" id="PS50931"/>
    </source>
</evidence>
<dbReference type="PANTHER" id="PTHR30126">
    <property type="entry name" value="HTH-TYPE TRANSCRIPTIONAL REGULATOR"/>
    <property type="match status" value="1"/>
</dbReference>
<dbReference type="InterPro" id="IPR036390">
    <property type="entry name" value="WH_DNA-bd_sf"/>
</dbReference>
<dbReference type="SUPFAM" id="SSF46785">
    <property type="entry name" value="Winged helix' DNA-binding domain"/>
    <property type="match status" value="1"/>
</dbReference>